<feature type="transmembrane region" description="Helical" evidence="8">
    <location>
        <begin position="218"/>
        <end position="239"/>
    </location>
</feature>
<evidence type="ECO:0000256" key="5">
    <source>
        <dbReference type="ARBA" id="ARBA00022833"/>
    </source>
</evidence>
<dbReference type="RefSeq" id="WP_301243709.1">
    <property type="nucleotide sequence ID" value="NZ_JAROCC010000007.1"/>
</dbReference>
<keyword evidence="3" id="KW-1003">Cell membrane</keyword>
<evidence type="ECO:0000256" key="4">
    <source>
        <dbReference type="ARBA" id="ARBA00022692"/>
    </source>
</evidence>
<proteinExistence type="inferred from homology"/>
<feature type="transmembrane region" description="Helical" evidence="8">
    <location>
        <begin position="160"/>
        <end position="182"/>
    </location>
</feature>
<evidence type="ECO:0000256" key="1">
    <source>
        <dbReference type="ARBA" id="ARBA00004651"/>
    </source>
</evidence>
<protein>
    <submittedName>
        <fullName evidence="9">ZIP family metal transporter</fullName>
    </submittedName>
</protein>
<dbReference type="EMBL" id="JAROCC010000007">
    <property type="protein sequence ID" value="MDN4607950.1"/>
    <property type="molecule type" value="Genomic_DNA"/>
</dbReference>
<dbReference type="InterPro" id="IPR003689">
    <property type="entry name" value="ZIP"/>
</dbReference>
<organism evidence="9 10">
    <name type="scientific">Sporosarcina highlanderae</name>
    <dbReference type="NCBI Taxonomy" id="3035916"/>
    <lineage>
        <taxon>Bacteria</taxon>
        <taxon>Bacillati</taxon>
        <taxon>Bacillota</taxon>
        <taxon>Bacilli</taxon>
        <taxon>Bacillales</taxon>
        <taxon>Caryophanaceae</taxon>
        <taxon>Sporosarcina</taxon>
    </lineage>
</organism>
<keyword evidence="7 8" id="KW-0472">Membrane</keyword>
<evidence type="ECO:0000256" key="8">
    <source>
        <dbReference type="SAM" id="Phobius"/>
    </source>
</evidence>
<feature type="transmembrane region" description="Helical" evidence="8">
    <location>
        <begin position="59"/>
        <end position="80"/>
    </location>
</feature>
<feature type="transmembrane region" description="Helical" evidence="8">
    <location>
        <begin position="128"/>
        <end position="153"/>
    </location>
</feature>
<feature type="transmembrane region" description="Helical" evidence="8">
    <location>
        <begin position="6"/>
        <end position="26"/>
    </location>
</feature>
<reference evidence="9" key="1">
    <citation type="submission" date="2023-03" db="EMBL/GenBank/DDBJ databases">
        <title>MT1 and MT2 Draft Genomes of Novel Species.</title>
        <authorList>
            <person name="Venkateswaran K."/>
        </authorList>
    </citation>
    <scope>NUCLEOTIDE SEQUENCE</scope>
    <source>
        <strain evidence="9">F6_3S_P_2</strain>
    </source>
</reference>
<dbReference type="PANTHER" id="PTHR11040:SF211">
    <property type="entry name" value="ZINC TRANSPORTER ZIP11"/>
    <property type="match status" value="1"/>
</dbReference>
<comment type="caution">
    <text evidence="9">The sequence shown here is derived from an EMBL/GenBank/DDBJ whole genome shotgun (WGS) entry which is preliminary data.</text>
</comment>
<feature type="transmembrane region" description="Helical" evidence="8">
    <location>
        <begin position="33"/>
        <end position="53"/>
    </location>
</feature>
<keyword evidence="4 8" id="KW-0812">Transmembrane</keyword>
<dbReference type="Pfam" id="PF02535">
    <property type="entry name" value="Zip"/>
    <property type="match status" value="1"/>
</dbReference>
<evidence type="ECO:0000313" key="10">
    <source>
        <dbReference type="Proteomes" id="UP001175097"/>
    </source>
</evidence>
<gene>
    <name evidence="9" type="ORF">P5G49_10780</name>
</gene>
<evidence type="ECO:0000313" key="9">
    <source>
        <dbReference type="EMBL" id="MDN4607950.1"/>
    </source>
</evidence>
<keyword evidence="5" id="KW-0862">Zinc</keyword>
<dbReference type="Proteomes" id="UP001175097">
    <property type="component" value="Unassembled WGS sequence"/>
</dbReference>
<evidence type="ECO:0000256" key="2">
    <source>
        <dbReference type="ARBA" id="ARBA00006939"/>
    </source>
</evidence>
<evidence type="ECO:0000256" key="6">
    <source>
        <dbReference type="ARBA" id="ARBA00022989"/>
    </source>
</evidence>
<evidence type="ECO:0000256" key="7">
    <source>
        <dbReference type="ARBA" id="ARBA00023136"/>
    </source>
</evidence>
<keyword evidence="6 8" id="KW-1133">Transmembrane helix</keyword>
<feature type="transmembrane region" description="Helical" evidence="8">
    <location>
        <begin position="101"/>
        <end position="122"/>
    </location>
</feature>
<comment type="subcellular location">
    <subcellularLocation>
        <location evidence="1">Cell membrane</location>
        <topology evidence="1">Multi-pass membrane protein</topology>
    </subcellularLocation>
</comment>
<comment type="similarity">
    <text evidence="2">Belongs to the ZIP transporter (TC 2.A.5) family.</text>
</comment>
<evidence type="ECO:0000256" key="3">
    <source>
        <dbReference type="ARBA" id="ARBA00022475"/>
    </source>
</evidence>
<name>A0ABT8JS62_9BACL</name>
<sequence>MTHAWFIGFLSTFVGIGTGGLIARFINGFKKSIGTIYGLCTGMILGLISFEIVPEALQLGNWMFFLFGFLAGILLFKLLHIGFHDNSGTSKGLHKYHNKRLGFFLALIISIHNLPMGIVLGAGDESELSIALLQALILHNVPEGMILFTPLFIAGFSTYMLFFISIIVAVPVGIGAFIGELIGMQNQLLWGFLISLTVGTIYMVAIKEILTESTRQSSNIYSLLTALIGFCLMGAYLIYF</sequence>
<accession>A0ABT8JS62</accession>
<dbReference type="PANTHER" id="PTHR11040">
    <property type="entry name" value="ZINC/IRON TRANSPORTER"/>
    <property type="match status" value="1"/>
</dbReference>
<feature type="transmembrane region" description="Helical" evidence="8">
    <location>
        <begin position="188"/>
        <end position="206"/>
    </location>
</feature>
<keyword evidence="10" id="KW-1185">Reference proteome</keyword>